<accession>A0A8R1YF28</accession>
<organism evidence="2 3">
    <name type="scientific">Pristionchus pacificus</name>
    <name type="common">Parasitic nematode worm</name>
    <dbReference type="NCBI Taxonomy" id="54126"/>
    <lineage>
        <taxon>Eukaryota</taxon>
        <taxon>Metazoa</taxon>
        <taxon>Ecdysozoa</taxon>
        <taxon>Nematoda</taxon>
        <taxon>Chromadorea</taxon>
        <taxon>Rhabditida</taxon>
        <taxon>Rhabditina</taxon>
        <taxon>Diplogasteromorpha</taxon>
        <taxon>Diplogasteroidea</taxon>
        <taxon>Neodiplogasteridae</taxon>
        <taxon>Pristionchus</taxon>
    </lineage>
</organism>
<comment type="similarity">
    <text evidence="1">Belongs to the arrestin family.</text>
</comment>
<reference evidence="2" key="2">
    <citation type="submission" date="2022-06" db="UniProtKB">
        <authorList>
            <consortium name="EnsemblMetazoa"/>
        </authorList>
    </citation>
    <scope>IDENTIFICATION</scope>
    <source>
        <strain evidence="2">PS312</strain>
    </source>
</reference>
<dbReference type="Pfam" id="PF02752">
    <property type="entry name" value="Arrestin_C"/>
    <property type="match status" value="2"/>
</dbReference>
<dbReference type="PANTHER" id="PTHR11188">
    <property type="entry name" value="ARRESTIN DOMAIN CONTAINING PROTEIN"/>
    <property type="match status" value="1"/>
</dbReference>
<dbReference type="InterPro" id="IPR011022">
    <property type="entry name" value="Arrestin_C-like"/>
</dbReference>
<proteinExistence type="inferred from homology"/>
<protein>
    <submittedName>
        <fullName evidence="2">G protein-coupled receptor</fullName>
    </submittedName>
</protein>
<dbReference type="SUPFAM" id="SSF81321">
    <property type="entry name" value="Family A G protein-coupled receptor-like"/>
    <property type="match status" value="1"/>
</dbReference>
<dbReference type="OrthoDB" id="2333384at2759"/>
<dbReference type="GO" id="GO:0005737">
    <property type="term" value="C:cytoplasm"/>
    <property type="evidence" value="ECO:0000318"/>
    <property type="project" value="GO_Central"/>
</dbReference>
<dbReference type="InterPro" id="IPR011021">
    <property type="entry name" value="Arrestin-like_N"/>
</dbReference>
<dbReference type="GO" id="GO:0015031">
    <property type="term" value="P:protein transport"/>
    <property type="evidence" value="ECO:0000318"/>
    <property type="project" value="GO_Central"/>
</dbReference>
<dbReference type="Pfam" id="PF10326">
    <property type="entry name" value="7TM_GPCR_Str"/>
    <property type="match status" value="1"/>
</dbReference>
<dbReference type="InterPro" id="IPR050357">
    <property type="entry name" value="Arrestin_domain-protein"/>
</dbReference>
<dbReference type="InterPro" id="IPR014756">
    <property type="entry name" value="Ig_E-set"/>
</dbReference>
<evidence type="ECO:0000256" key="1">
    <source>
        <dbReference type="ARBA" id="ARBA00005298"/>
    </source>
</evidence>
<name>A0A2A6CJG2_PRIPA</name>
<dbReference type="Gene3D" id="2.60.40.640">
    <property type="match status" value="4"/>
</dbReference>
<reference evidence="3" key="1">
    <citation type="journal article" date="2008" name="Nat. Genet.">
        <title>The Pristionchus pacificus genome provides a unique perspective on nematode lifestyle and parasitism.</title>
        <authorList>
            <person name="Dieterich C."/>
            <person name="Clifton S.W."/>
            <person name="Schuster L.N."/>
            <person name="Chinwalla A."/>
            <person name="Delehaunty K."/>
            <person name="Dinkelacker I."/>
            <person name="Fulton L."/>
            <person name="Fulton R."/>
            <person name="Godfrey J."/>
            <person name="Minx P."/>
            <person name="Mitreva M."/>
            <person name="Roeseler W."/>
            <person name="Tian H."/>
            <person name="Witte H."/>
            <person name="Yang S.P."/>
            <person name="Wilson R.K."/>
            <person name="Sommer R.J."/>
        </authorList>
    </citation>
    <scope>NUCLEOTIDE SEQUENCE [LARGE SCALE GENOMIC DNA]</scope>
    <source>
        <strain evidence="3">PS312</strain>
    </source>
</reference>
<dbReference type="SUPFAM" id="SSF81296">
    <property type="entry name" value="E set domains"/>
    <property type="match status" value="4"/>
</dbReference>
<dbReference type="PANTHER" id="PTHR11188:SF175">
    <property type="entry name" value="ARRESTIN C-TERMINAL-LIKE DOMAIN-CONTAINING PROTEIN"/>
    <property type="match status" value="1"/>
</dbReference>
<sequence length="1521" mass="171510">MSPSFAAPMVLTFRTATRVSDSISLCASIACCSVLILMRVKPPKSIGNYRNYHILDMLSTKQSVAVVFAVIAFYHLFATFTFYLMFYPSQALREMIGPVYISSKAVQMICAFGNVHSVATVTAIVACALLIFNNIKVNSFSAMQTKQHYRVLLYLALQAFVPFCLVYSLALVCQIVILIRIDISFLAPLFTITTSIPPLIGAISVIGLTNEYRKIAIQTSDKISFFASVSCCSVLVLMLFKPPKSIGNYRTFAFYLMFYPSQALREKIGPVYVSSTCVQIICVIGNVITVSTLVAIVACGMFNFIENAFVPFCFVYSLALVCQIVILIRIDISTFAPIFVRKSQIAKTITTSIPPLVGAISVIGLTNEYRQMFAKGIGLRTFRTQTSTNSSTTFPRSKMYTKIMYAETRPETRPNRALSASVFPSQDPYRCYINTDKRVYEPGDRVRCKVELTFDRKFICDEIVATITGEAKVQWTDKQASGVSLARNQRRTLFKQEKTIWTAQSTARARSSTLNDIVRYSSSTSIRTGSLLYDENVPAFRGFEAGRHKLPVEFPIPEEDMYTSIEVDEELVSVRYQIDIQCFHGLYPKNFVQVIHVIAPRDLNYEFEMLSKPTSSEKTMDKDGKLMARLTLPKTGFTPGEPLNAQIRIDNKTAHSVKYASVYIVKQITAISEKPVRDMKTREDETYGSIFPFHKIVKGEAKEWQSQLHLPALTPNFCIDGFMQVNYVAKLSVGFERGARKNAVLHVSAAPSPQHPTQVPRMYPSLADPSPMTTLPSAPPLYAEIDGHCETYTSVDDELVPYNFGRMYTKVMYAEPRPDTRPNRALSALIFPSHDPYRCFINTDKRVYEPGDRVRCKVELTFDRYFICDEIVATFTGEVKVQWNDKQAFGVSLPRSQRRTLFKQEKTIWTSQSTSRERSSTLNRIGTGILLYERISIDENVLAFRGFEAGRQKLPVEFQLPDENIYTSLEVGEELVSVRYQIEIQCLYGLYPKNFVQVIHVIAPRDLNHDFDMLSKPARSAKTIDKHGKLRASLALPKTGYTPGEPLNAQIRIDNTSAHAVKYASVYIVKQIMAISDKPVRDIKTREDETYGSIFPFQKIVKGESKEWQAQLFMPALTPNFCIDGFMQVKYVAKLSVGFERGARKNTVLHVSIPITIGTVALDPALAGALHANPSPPSLEDCVTQVTRMFPSLAGISSMTALPTAPPQYSEIDERSPTYSSIDHELAPYLLGMILCATLLFCLMFRTRHDLGMYRYLQIVTVSIDAAYTAGQMFIQERVITADGVFAMIPKTSFEVSKRFLCIYLAFYTLTLVMVDYNFLYRMWAVKSPSYVCWFSKPEFIILLIVLAFLETVVWFSATYFLYEPTEWGTRQMQEDFSSFNMPSVAGVSVLCGVMAICFGFMLHAILSIISELRITKIMSKKTKKMQQELFVTQCLQAATPLAFLYMPCGVMIVIPLFRIVSHPMAHATPILVSSFLPFNALAILLSMSDYRRDIVRVLRCGRKQANQQAMFLEIRSSVVL</sequence>
<accession>A0A2A6CJG2</accession>
<dbReference type="Proteomes" id="UP000005239">
    <property type="component" value="Unassembled WGS sequence"/>
</dbReference>
<dbReference type="InterPro" id="IPR019428">
    <property type="entry name" value="7TM_GPCR_serpentine_rcpt_Str"/>
</dbReference>
<gene>
    <name evidence="2" type="primary">WBGene00108905</name>
</gene>
<evidence type="ECO:0000313" key="3">
    <source>
        <dbReference type="Proteomes" id="UP000005239"/>
    </source>
</evidence>
<dbReference type="EnsemblMetazoa" id="PPA19351.1">
    <property type="protein sequence ID" value="PPA19351.1"/>
    <property type="gene ID" value="WBGene00108905"/>
</dbReference>
<dbReference type="Pfam" id="PF00339">
    <property type="entry name" value="Arrestin_N"/>
    <property type="match status" value="1"/>
</dbReference>
<keyword evidence="3" id="KW-1185">Reference proteome</keyword>
<dbReference type="InterPro" id="IPR014752">
    <property type="entry name" value="Arrestin-like_C"/>
</dbReference>
<dbReference type="SMART" id="SM01017">
    <property type="entry name" value="Arrestin_C"/>
    <property type="match status" value="2"/>
</dbReference>
<evidence type="ECO:0000313" key="2">
    <source>
        <dbReference type="EnsemblMetazoa" id="PPA19351.1"/>
    </source>
</evidence>